<evidence type="ECO:0000256" key="5">
    <source>
        <dbReference type="ARBA" id="ARBA00022723"/>
    </source>
</evidence>
<keyword evidence="14" id="KW-1185">Reference proteome</keyword>
<dbReference type="Pfam" id="PF00355">
    <property type="entry name" value="Rieske"/>
    <property type="match status" value="1"/>
</dbReference>
<dbReference type="Gene3D" id="2.10.210.10">
    <property type="entry name" value="Cytochrome Bc1 Complex, Chain I"/>
    <property type="match status" value="1"/>
</dbReference>
<dbReference type="InterPro" id="IPR006317">
    <property type="entry name" value="Ubiquinol_cyt_c_Rdtase_Fe-S-su"/>
</dbReference>
<dbReference type="GO" id="GO:0005739">
    <property type="term" value="C:mitochondrion"/>
    <property type="evidence" value="ECO:0007669"/>
    <property type="project" value="UniProtKB-ARBA"/>
</dbReference>
<keyword evidence="8" id="KW-0411">Iron-sulfur</keyword>
<dbReference type="PRINTS" id="PR00162">
    <property type="entry name" value="RIESKE"/>
</dbReference>
<feature type="domain" description="Rieske" evidence="12">
    <location>
        <begin position="251"/>
        <end position="319"/>
    </location>
</feature>
<organism evidence="13 14">
    <name type="scientific">Ladona fulva</name>
    <name type="common">Scarce chaser dragonfly</name>
    <name type="synonym">Libellula fulva</name>
    <dbReference type="NCBI Taxonomy" id="123851"/>
    <lineage>
        <taxon>Eukaryota</taxon>
        <taxon>Metazoa</taxon>
        <taxon>Ecdysozoa</taxon>
        <taxon>Arthropoda</taxon>
        <taxon>Hexapoda</taxon>
        <taxon>Insecta</taxon>
        <taxon>Pterygota</taxon>
        <taxon>Palaeoptera</taxon>
        <taxon>Odonata</taxon>
        <taxon>Epiprocta</taxon>
        <taxon>Anisoptera</taxon>
        <taxon>Libelluloidea</taxon>
        <taxon>Libellulidae</taxon>
        <taxon>Ladona</taxon>
    </lineage>
</organism>
<evidence type="ECO:0000313" key="13">
    <source>
        <dbReference type="EMBL" id="KAG8224611.1"/>
    </source>
</evidence>
<proteinExistence type="inferred from homology"/>
<keyword evidence="4" id="KW-0001">2Fe-2S</keyword>
<dbReference type="EMBL" id="KZ308203">
    <property type="protein sequence ID" value="KAG8224611.1"/>
    <property type="molecule type" value="Genomic_DNA"/>
</dbReference>
<dbReference type="Proteomes" id="UP000792457">
    <property type="component" value="Unassembled WGS sequence"/>
</dbReference>
<dbReference type="InterPro" id="IPR005805">
    <property type="entry name" value="Rieske_Fe-S_prot_C"/>
</dbReference>
<dbReference type="OrthoDB" id="1637982at2759"/>
<sequence length="321" mass="35121">MHFCNYLECKIFIIPLLGSRGTTLTSRSFRPPYLRVVSWQRKIPNKSVKMLSIISKSTNLAPYLKASAQVAATQLKSAGPPALVEAEKIISQGAQVLTAYSWNQVLPKSPLSVTSSPTATSQVRYAHTDIQVPDFSKYRRNDVKDTHAIAKESTDSRQSFTYLVVGAGAVGAAYAAKAVVTQFVSSMSASADVLALAKIEIKLSDIPEGKNVTFKWRGKPLFIRHRTADEISTERSVDVSTLRDPQHDSDRAQKPEWLVLIGVCTHLGCVPIANSGDFGGYYCPCHGSHYDASGRIRKGPAPLNLEIPPYEFPDENLLVVG</sequence>
<evidence type="ECO:0000256" key="6">
    <source>
        <dbReference type="ARBA" id="ARBA00022989"/>
    </source>
</evidence>
<keyword evidence="9" id="KW-0472">Membrane</keyword>
<dbReference type="GO" id="GO:0051537">
    <property type="term" value="F:2 iron, 2 sulfur cluster binding"/>
    <property type="evidence" value="ECO:0007669"/>
    <property type="project" value="UniProtKB-KW"/>
</dbReference>
<evidence type="ECO:0000256" key="2">
    <source>
        <dbReference type="ARBA" id="ARBA00010651"/>
    </source>
</evidence>
<dbReference type="InterPro" id="IPR037008">
    <property type="entry name" value="bc1_Rieske_TM_sf"/>
</dbReference>
<keyword evidence="7" id="KW-0408">Iron</keyword>
<dbReference type="FunFam" id="2.102.10.10:FF:000001">
    <property type="entry name" value="Cytochrome b-c1 complex subunit Rieske, mitochondrial"/>
    <property type="match status" value="1"/>
</dbReference>
<dbReference type="Gene3D" id="1.20.5.270">
    <property type="entry name" value="Ubiquinol cytochrome reductase, transmembrane domain"/>
    <property type="match status" value="1"/>
</dbReference>
<comment type="subcellular location">
    <subcellularLocation>
        <location evidence="1">Membrane</location>
        <topology evidence="1">Single-pass membrane protein</topology>
    </subcellularLocation>
</comment>
<evidence type="ECO:0000256" key="7">
    <source>
        <dbReference type="ARBA" id="ARBA00023004"/>
    </source>
</evidence>
<evidence type="ECO:0000256" key="8">
    <source>
        <dbReference type="ARBA" id="ARBA00023014"/>
    </source>
</evidence>
<protein>
    <recommendedName>
        <fullName evidence="12">Rieske domain-containing protein</fullName>
    </recommendedName>
</protein>
<dbReference type="Gene3D" id="2.102.10.10">
    <property type="entry name" value="Rieske [2Fe-2S] iron-sulphur domain"/>
    <property type="match status" value="1"/>
</dbReference>
<dbReference type="InterPro" id="IPR017941">
    <property type="entry name" value="Rieske_2Fe-2S"/>
</dbReference>
<dbReference type="PROSITE" id="PS51296">
    <property type="entry name" value="RIESKE"/>
    <property type="match status" value="1"/>
</dbReference>
<dbReference type="InterPro" id="IPR015248">
    <property type="entry name" value="UQCRFS1_N"/>
</dbReference>
<evidence type="ECO:0000259" key="12">
    <source>
        <dbReference type="PROSITE" id="PS51296"/>
    </source>
</evidence>
<dbReference type="Pfam" id="PF02921">
    <property type="entry name" value="UCR_TM"/>
    <property type="match status" value="1"/>
</dbReference>
<keyword evidence="6" id="KW-1133">Transmembrane helix</keyword>
<dbReference type="InterPro" id="IPR014349">
    <property type="entry name" value="Rieske_Fe-S_prot"/>
</dbReference>
<dbReference type="GO" id="GO:0016020">
    <property type="term" value="C:membrane"/>
    <property type="evidence" value="ECO:0007669"/>
    <property type="project" value="UniProtKB-SubCell"/>
</dbReference>
<dbReference type="Pfam" id="PF09165">
    <property type="entry name" value="Ubiq-Cytc-red_N"/>
    <property type="match status" value="1"/>
</dbReference>
<comment type="similarity">
    <text evidence="2">Belongs to the Rieske iron-sulfur protein family.</text>
</comment>
<keyword evidence="3" id="KW-0812">Transmembrane</keyword>
<comment type="caution">
    <text evidence="13">The sequence shown here is derived from an EMBL/GenBank/DDBJ whole genome shotgun (WGS) entry which is preliminary data.</text>
</comment>
<dbReference type="CDD" id="cd03470">
    <property type="entry name" value="Rieske_cytochrome_bc1"/>
    <property type="match status" value="1"/>
</dbReference>
<dbReference type="InterPro" id="IPR036922">
    <property type="entry name" value="Rieske_2Fe-2S_sf"/>
</dbReference>
<gene>
    <name evidence="13" type="ORF">J437_LFUL009172</name>
</gene>
<accession>A0A8K0JXS1</accession>
<evidence type="ECO:0000256" key="9">
    <source>
        <dbReference type="ARBA" id="ARBA00023136"/>
    </source>
</evidence>
<keyword evidence="10" id="KW-1015">Disulfide bond</keyword>
<evidence type="ECO:0000256" key="4">
    <source>
        <dbReference type="ARBA" id="ARBA00022714"/>
    </source>
</evidence>
<dbReference type="AlphaFoldDB" id="A0A8K0JXS1"/>
<reference evidence="13" key="2">
    <citation type="submission" date="2017-10" db="EMBL/GenBank/DDBJ databases">
        <title>Ladona fulva Genome sequencing and assembly.</title>
        <authorList>
            <person name="Murali S."/>
            <person name="Richards S."/>
            <person name="Bandaranaike D."/>
            <person name="Bellair M."/>
            <person name="Blankenburg K."/>
            <person name="Chao H."/>
            <person name="Dinh H."/>
            <person name="Doddapaneni H."/>
            <person name="Dugan-Rocha S."/>
            <person name="Elkadiri S."/>
            <person name="Gnanaolivu R."/>
            <person name="Hernandez B."/>
            <person name="Skinner E."/>
            <person name="Javaid M."/>
            <person name="Lee S."/>
            <person name="Li M."/>
            <person name="Ming W."/>
            <person name="Munidasa M."/>
            <person name="Muniz J."/>
            <person name="Nguyen L."/>
            <person name="Hughes D."/>
            <person name="Osuji N."/>
            <person name="Pu L.-L."/>
            <person name="Puazo M."/>
            <person name="Qu C."/>
            <person name="Quiroz J."/>
            <person name="Raj R."/>
            <person name="Weissenberger G."/>
            <person name="Xin Y."/>
            <person name="Zou X."/>
            <person name="Han Y."/>
            <person name="Worley K."/>
            <person name="Muzny D."/>
            <person name="Gibbs R."/>
        </authorList>
    </citation>
    <scope>NUCLEOTIDE SEQUENCE</scope>
    <source>
        <strain evidence="13">Sampled in the wild</strain>
    </source>
</reference>
<dbReference type="PANTHER" id="PTHR10134">
    <property type="entry name" value="CYTOCHROME B-C1 COMPLEX SUBUNIT RIESKE, MITOCHONDRIAL"/>
    <property type="match status" value="1"/>
</dbReference>
<dbReference type="SUPFAM" id="SSF50022">
    <property type="entry name" value="ISP domain"/>
    <property type="match status" value="1"/>
</dbReference>
<keyword evidence="5" id="KW-0479">Metal-binding</keyword>
<evidence type="ECO:0000313" key="14">
    <source>
        <dbReference type="Proteomes" id="UP000792457"/>
    </source>
</evidence>
<dbReference type="InterPro" id="IPR004192">
    <property type="entry name" value="Rieske_TM"/>
</dbReference>
<evidence type="ECO:0000256" key="10">
    <source>
        <dbReference type="ARBA" id="ARBA00023157"/>
    </source>
</evidence>
<dbReference type="GO" id="GO:0008121">
    <property type="term" value="F:quinol-cytochrome-c reductase activity"/>
    <property type="evidence" value="ECO:0007669"/>
    <property type="project" value="InterPro"/>
</dbReference>
<reference evidence="13" key="1">
    <citation type="submission" date="2013-04" db="EMBL/GenBank/DDBJ databases">
        <authorList>
            <person name="Qu J."/>
            <person name="Murali S.C."/>
            <person name="Bandaranaike D."/>
            <person name="Bellair M."/>
            <person name="Blankenburg K."/>
            <person name="Chao H."/>
            <person name="Dinh H."/>
            <person name="Doddapaneni H."/>
            <person name="Downs B."/>
            <person name="Dugan-Rocha S."/>
            <person name="Elkadiri S."/>
            <person name="Gnanaolivu R.D."/>
            <person name="Hernandez B."/>
            <person name="Javaid M."/>
            <person name="Jayaseelan J.C."/>
            <person name="Lee S."/>
            <person name="Li M."/>
            <person name="Ming W."/>
            <person name="Munidasa M."/>
            <person name="Muniz J."/>
            <person name="Nguyen L."/>
            <person name="Ongeri F."/>
            <person name="Osuji N."/>
            <person name="Pu L.-L."/>
            <person name="Puazo M."/>
            <person name="Qu C."/>
            <person name="Quiroz J."/>
            <person name="Raj R."/>
            <person name="Weissenberger G."/>
            <person name="Xin Y."/>
            <person name="Zou X."/>
            <person name="Han Y."/>
            <person name="Richards S."/>
            <person name="Worley K."/>
            <person name="Muzny D."/>
            <person name="Gibbs R."/>
        </authorList>
    </citation>
    <scope>NUCLEOTIDE SEQUENCE</scope>
    <source>
        <strain evidence="13">Sampled in the wild</strain>
    </source>
</reference>
<evidence type="ECO:0000256" key="11">
    <source>
        <dbReference type="ARBA" id="ARBA00034078"/>
    </source>
</evidence>
<name>A0A8K0JXS1_LADFU</name>
<dbReference type="SUPFAM" id="SSF81502">
    <property type="entry name" value="ISP transmembrane anchor"/>
    <property type="match status" value="1"/>
</dbReference>
<dbReference type="NCBIfam" id="TIGR01416">
    <property type="entry name" value="Rieske_proteo"/>
    <property type="match status" value="1"/>
</dbReference>
<evidence type="ECO:0000256" key="3">
    <source>
        <dbReference type="ARBA" id="ARBA00022692"/>
    </source>
</evidence>
<comment type="cofactor">
    <cofactor evidence="11">
        <name>[2Fe-2S] cluster</name>
        <dbReference type="ChEBI" id="CHEBI:190135"/>
    </cofactor>
</comment>
<dbReference type="FunFam" id="1.20.5.270:FF:000001">
    <property type="entry name" value="Cytochrome b-c1 complex subunit Rieske, mitochondrial"/>
    <property type="match status" value="1"/>
</dbReference>
<dbReference type="GO" id="GO:0046872">
    <property type="term" value="F:metal ion binding"/>
    <property type="evidence" value="ECO:0007669"/>
    <property type="project" value="UniProtKB-KW"/>
</dbReference>
<evidence type="ECO:0000256" key="1">
    <source>
        <dbReference type="ARBA" id="ARBA00004167"/>
    </source>
</evidence>